<proteinExistence type="predicted"/>
<evidence type="ECO:0000256" key="2">
    <source>
        <dbReference type="ARBA" id="ARBA00022723"/>
    </source>
</evidence>
<comment type="caution">
    <text evidence="6">The sequence shown here is derived from an EMBL/GenBank/DDBJ whole genome shotgun (WGS) entry which is preliminary data.</text>
</comment>
<feature type="domain" description="Succinylglutamate desuccinylase/Aspartoacylase catalytic" evidence="5">
    <location>
        <begin position="64"/>
        <end position="241"/>
    </location>
</feature>
<dbReference type="SUPFAM" id="SSF53187">
    <property type="entry name" value="Zn-dependent exopeptidases"/>
    <property type="match status" value="1"/>
</dbReference>
<keyword evidence="4" id="KW-0862">Zinc</keyword>
<dbReference type="Proteomes" id="UP000177092">
    <property type="component" value="Unassembled WGS sequence"/>
</dbReference>
<accession>A0A1F6A795</accession>
<organism evidence="6 7">
    <name type="scientific">Candidatus Gottesmanbacteria bacterium RIFCSPHIGHO2_02_FULL_40_13</name>
    <dbReference type="NCBI Taxonomy" id="1798384"/>
    <lineage>
        <taxon>Bacteria</taxon>
        <taxon>Candidatus Gottesmaniibacteriota</taxon>
    </lineage>
</organism>
<dbReference type="Pfam" id="PF24827">
    <property type="entry name" value="AstE_AspA_cat"/>
    <property type="match status" value="1"/>
</dbReference>
<dbReference type="PANTHER" id="PTHR37326">
    <property type="entry name" value="BLL3975 PROTEIN"/>
    <property type="match status" value="1"/>
</dbReference>
<dbReference type="EMBL" id="MFJN01000041">
    <property type="protein sequence ID" value="OGG20610.1"/>
    <property type="molecule type" value="Genomic_DNA"/>
</dbReference>
<evidence type="ECO:0000256" key="4">
    <source>
        <dbReference type="ARBA" id="ARBA00022833"/>
    </source>
</evidence>
<dbReference type="AlphaFoldDB" id="A0A1F6A795"/>
<evidence type="ECO:0000313" key="6">
    <source>
        <dbReference type="EMBL" id="OGG20610.1"/>
    </source>
</evidence>
<evidence type="ECO:0000313" key="7">
    <source>
        <dbReference type="Proteomes" id="UP000177092"/>
    </source>
</evidence>
<evidence type="ECO:0000256" key="1">
    <source>
        <dbReference type="ARBA" id="ARBA00001947"/>
    </source>
</evidence>
<keyword evidence="2" id="KW-0479">Metal-binding</keyword>
<dbReference type="Gene3D" id="3.40.630.10">
    <property type="entry name" value="Zn peptidases"/>
    <property type="match status" value="1"/>
</dbReference>
<dbReference type="GO" id="GO:0016788">
    <property type="term" value="F:hydrolase activity, acting on ester bonds"/>
    <property type="evidence" value="ECO:0007669"/>
    <property type="project" value="InterPro"/>
</dbReference>
<evidence type="ECO:0000259" key="5">
    <source>
        <dbReference type="Pfam" id="PF24827"/>
    </source>
</evidence>
<dbReference type="GO" id="GO:0046872">
    <property type="term" value="F:metal ion binding"/>
    <property type="evidence" value="ECO:0007669"/>
    <property type="project" value="UniProtKB-KW"/>
</dbReference>
<dbReference type="InterPro" id="IPR055438">
    <property type="entry name" value="AstE_AspA_cat"/>
</dbReference>
<keyword evidence="3" id="KW-0378">Hydrolase</keyword>
<comment type="cofactor">
    <cofactor evidence="1">
        <name>Zn(2+)</name>
        <dbReference type="ChEBI" id="CHEBI:29105"/>
    </cofactor>
</comment>
<gene>
    <name evidence="6" type="ORF">A3D03_05370</name>
</gene>
<dbReference type="PANTHER" id="PTHR37326:SF1">
    <property type="entry name" value="BLL3975 PROTEIN"/>
    <property type="match status" value="1"/>
</dbReference>
<dbReference type="InterPro" id="IPR053138">
    <property type="entry name" value="N-alpha-Ac-DABA_deacetylase"/>
</dbReference>
<name>A0A1F6A795_9BACT</name>
<reference evidence="6 7" key="1">
    <citation type="journal article" date="2016" name="Nat. Commun.">
        <title>Thousands of microbial genomes shed light on interconnected biogeochemical processes in an aquifer system.</title>
        <authorList>
            <person name="Anantharaman K."/>
            <person name="Brown C.T."/>
            <person name="Hug L.A."/>
            <person name="Sharon I."/>
            <person name="Castelle C.J."/>
            <person name="Probst A.J."/>
            <person name="Thomas B.C."/>
            <person name="Singh A."/>
            <person name="Wilkins M.J."/>
            <person name="Karaoz U."/>
            <person name="Brodie E.L."/>
            <person name="Williams K.H."/>
            <person name="Hubbard S.S."/>
            <person name="Banfield J.F."/>
        </authorList>
    </citation>
    <scope>NUCLEOTIDE SEQUENCE [LARGE SCALE GENOMIC DNA]</scope>
</reference>
<dbReference type="STRING" id="1798384.A3D03_05370"/>
<protein>
    <recommendedName>
        <fullName evidence="5">Succinylglutamate desuccinylase/Aspartoacylase catalytic domain-containing protein</fullName>
    </recommendedName>
</protein>
<sequence length="396" mass="43476">MAIESLYQFVSEQIAPRYVIKPIDIGQKDTTSWMTTDFILNETDGPVTGLLINSHKPGPLFVGVSGIHGDEGDGGAANLQTALLFRDKLLNGASISVLNTNPWACRAQQRIAPDKEFNQNLNTLFGIESPQTPLEQHASTLFNMIVKTINDNPEKGVVTDYHSEGRSDRSIPYIRIDRTDNDELQELLLCLGLVSGLPMVMEYADLKNEGLEHALSTALVRQGIPALTIEVGSGADLNTYNIGLATSAAERIGAFLKMLPDQGQPELKWQGLHQLANIYAYKADGTRFERSATLYLPEKFLQPEQVITIPANEQGTRGVGHLSPYTLQDDNKLQTVFPGFDTALDHDIKAIVISLIPAYQEFDPLNPLCTAAIPETDSRLLGIYQGALKRIFGTVD</sequence>
<evidence type="ECO:0000256" key="3">
    <source>
        <dbReference type="ARBA" id="ARBA00022801"/>
    </source>
</evidence>